<dbReference type="Gene3D" id="3.30.40.10">
    <property type="entry name" value="Zinc/RING finger domain, C3HC4 (zinc finger)"/>
    <property type="match status" value="1"/>
</dbReference>
<evidence type="ECO:0000256" key="2">
    <source>
        <dbReference type="ARBA" id="ARBA00022771"/>
    </source>
</evidence>
<dbReference type="Proteomes" id="UP000694888">
    <property type="component" value="Unplaced"/>
</dbReference>
<dbReference type="InterPro" id="IPR017455">
    <property type="entry name" value="Znf_FYVE-rel"/>
</dbReference>
<sequence>MPGQCYGCGAEFGIFKKERGCKNCGFAFCSKCLAEKSIAIPKRNNSKHHVCVKCYNILSGQAEPNQAQVPYELPEAYLKRVAALKEKEVSHPSHSGGQKVPSHLRSLDPPDRQIAMRLEKLKDKDKPKEKVTDKGLNARLAQLKGQTYTPDAKPVYRPPDRRLQPQQVDDLLEEIAAEVEIDSHRPNPAQEVEARLAQFRSECGASKPAADANSQSEGGKSGDLGSNLNKANVSDATASKSFYNKNVGNITGPSASGEEMDMDEMQRLMEQAAREMELDAQKALQGMEKDKELMDKLREIQKKKDEKKNADPGSNGSEVDNTAQAASLAAAAVTEDDDSDDEEDEDAAAKKIIQRYFEEVKIDESVGDDIPAKGSKSSGKQGAAKKNKKSATPANDDLKPSNIKPPTKEELVDSDYDDSDELPYCCICNEDAVTRCKDCDLDLYCQRCFRDCHAEFGRTDHRTSAYKAPKGYS</sequence>
<dbReference type="SUPFAM" id="SSF57903">
    <property type="entry name" value="FYVE/PHD zinc finger"/>
    <property type="match status" value="1"/>
</dbReference>
<feature type="compositionally biased region" description="Polar residues" evidence="5">
    <location>
        <begin position="312"/>
        <end position="322"/>
    </location>
</feature>
<evidence type="ECO:0000313" key="9">
    <source>
        <dbReference type="RefSeq" id="XP_005107512.1"/>
    </source>
</evidence>
<accession>A0ABM0K2W9</accession>
<dbReference type="InterPro" id="IPR044553">
    <property type="entry name" value="Bbox1_ANCHR"/>
</dbReference>
<keyword evidence="3" id="KW-0862">Zinc</keyword>
<feature type="region of interest" description="Disordered" evidence="5">
    <location>
        <begin position="203"/>
        <end position="228"/>
    </location>
</feature>
<dbReference type="RefSeq" id="XP_005107512.1">
    <property type="nucleotide sequence ID" value="XM_005107455.3"/>
</dbReference>
<dbReference type="CDD" id="cd15749">
    <property type="entry name" value="FYVE_ZFY19"/>
    <property type="match status" value="1"/>
</dbReference>
<dbReference type="SMART" id="SM00064">
    <property type="entry name" value="FYVE"/>
    <property type="match status" value="1"/>
</dbReference>
<gene>
    <name evidence="8 9" type="primary">LOC101846913</name>
</gene>
<feature type="compositionally biased region" description="Low complexity" evidence="5">
    <location>
        <begin position="323"/>
        <end position="333"/>
    </location>
</feature>
<dbReference type="PANTHER" id="PTHR46603">
    <property type="entry name" value="ABSCISSION/NOCUT CHECKPOINT REGULATOR"/>
    <property type="match status" value="1"/>
</dbReference>
<feature type="compositionally biased region" description="Low complexity" evidence="5">
    <location>
        <begin position="372"/>
        <end position="382"/>
    </location>
</feature>
<dbReference type="SUPFAM" id="SSF57845">
    <property type="entry name" value="B-box zinc-binding domain"/>
    <property type="match status" value="1"/>
</dbReference>
<reference evidence="8 9" key="1">
    <citation type="submission" date="2025-05" db="UniProtKB">
        <authorList>
            <consortium name="RefSeq"/>
        </authorList>
    </citation>
    <scope>IDENTIFICATION</scope>
</reference>
<dbReference type="PROSITE" id="PS50178">
    <property type="entry name" value="ZF_FYVE"/>
    <property type="match status" value="1"/>
</dbReference>
<keyword evidence="1" id="KW-0479">Metal-binding</keyword>
<evidence type="ECO:0000259" key="6">
    <source>
        <dbReference type="PROSITE" id="PS50178"/>
    </source>
</evidence>
<feature type="compositionally biased region" description="Basic and acidic residues" evidence="5">
    <location>
        <begin position="287"/>
        <end position="310"/>
    </location>
</feature>
<dbReference type="InterPro" id="IPR013083">
    <property type="entry name" value="Znf_RING/FYVE/PHD"/>
</dbReference>
<protein>
    <submittedName>
        <fullName evidence="8 9">Abscission/NoCut checkpoint regulator isoform X1</fullName>
    </submittedName>
</protein>
<dbReference type="InterPro" id="IPR011011">
    <property type="entry name" value="Znf_FYVE_PHD"/>
</dbReference>
<dbReference type="GeneID" id="101846913"/>
<dbReference type="Pfam" id="PF22586">
    <property type="entry name" value="ANCHR-like_BBOX"/>
    <property type="match status" value="1"/>
</dbReference>
<feature type="compositionally biased region" description="Polar residues" evidence="5">
    <location>
        <begin position="212"/>
        <end position="228"/>
    </location>
</feature>
<keyword evidence="7" id="KW-1185">Reference proteome</keyword>
<dbReference type="Pfam" id="PF01363">
    <property type="entry name" value="FYVE"/>
    <property type="match status" value="1"/>
</dbReference>
<dbReference type="CDD" id="cd19817">
    <property type="entry name" value="Bbox1_ANCHR-like"/>
    <property type="match status" value="1"/>
</dbReference>
<keyword evidence="2 4" id="KW-0863">Zinc-finger</keyword>
<evidence type="ECO:0000256" key="4">
    <source>
        <dbReference type="PROSITE-ProRule" id="PRU00091"/>
    </source>
</evidence>
<evidence type="ECO:0000256" key="3">
    <source>
        <dbReference type="ARBA" id="ARBA00022833"/>
    </source>
</evidence>
<name>A0ABM0K2W9_APLCA</name>
<evidence type="ECO:0000313" key="7">
    <source>
        <dbReference type="Proteomes" id="UP000694888"/>
    </source>
</evidence>
<dbReference type="RefSeq" id="XP_005107511.1">
    <property type="nucleotide sequence ID" value="XM_005107454.3"/>
</dbReference>
<feature type="domain" description="FYVE-type" evidence="6">
    <location>
        <begin position="1"/>
        <end position="59"/>
    </location>
</feature>
<evidence type="ECO:0000313" key="8">
    <source>
        <dbReference type="RefSeq" id="XP_005107511.1"/>
    </source>
</evidence>
<feature type="compositionally biased region" description="Acidic residues" evidence="5">
    <location>
        <begin position="334"/>
        <end position="346"/>
    </location>
</feature>
<dbReference type="InterPro" id="IPR000306">
    <property type="entry name" value="Znf_FYVE"/>
</dbReference>
<dbReference type="PANTHER" id="PTHR46603:SF1">
    <property type="entry name" value="ABSCISSION_NOCUT CHECKPOINT REGULATOR"/>
    <property type="match status" value="1"/>
</dbReference>
<organism evidence="7 8">
    <name type="scientific">Aplysia californica</name>
    <name type="common">California sea hare</name>
    <dbReference type="NCBI Taxonomy" id="6500"/>
    <lineage>
        <taxon>Eukaryota</taxon>
        <taxon>Metazoa</taxon>
        <taxon>Spiralia</taxon>
        <taxon>Lophotrochozoa</taxon>
        <taxon>Mollusca</taxon>
        <taxon>Gastropoda</taxon>
        <taxon>Heterobranchia</taxon>
        <taxon>Euthyneura</taxon>
        <taxon>Tectipleura</taxon>
        <taxon>Aplysiida</taxon>
        <taxon>Aplysioidea</taxon>
        <taxon>Aplysiidae</taxon>
        <taxon>Aplysia</taxon>
    </lineage>
</organism>
<feature type="region of interest" description="Disordered" evidence="5">
    <location>
        <begin position="87"/>
        <end position="111"/>
    </location>
</feature>
<feature type="region of interest" description="Disordered" evidence="5">
    <location>
        <begin position="365"/>
        <end position="419"/>
    </location>
</feature>
<evidence type="ECO:0000256" key="5">
    <source>
        <dbReference type="SAM" id="MobiDB-lite"/>
    </source>
</evidence>
<proteinExistence type="predicted"/>
<feature type="region of interest" description="Disordered" evidence="5">
    <location>
        <begin position="274"/>
        <end position="350"/>
    </location>
</feature>
<evidence type="ECO:0000256" key="1">
    <source>
        <dbReference type="ARBA" id="ARBA00022723"/>
    </source>
</evidence>